<feature type="region of interest" description="Disordered" evidence="1">
    <location>
        <begin position="260"/>
        <end position="279"/>
    </location>
</feature>
<dbReference type="Proteomes" id="UP000037660">
    <property type="component" value="Unassembled WGS sequence"/>
</dbReference>
<dbReference type="GO" id="GO:0009307">
    <property type="term" value="P:DNA restriction-modification system"/>
    <property type="evidence" value="ECO:0007669"/>
    <property type="project" value="InterPro"/>
</dbReference>
<dbReference type="EMBL" id="BBYR01000043">
    <property type="protein sequence ID" value="GAP37162.1"/>
    <property type="molecule type" value="Genomic_DNA"/>
</dbReference>
<protein>
    <recommendedName>
        <fullName evidence="3">Restriction endonuclease type IV Mrr domain-containing protein</fullName>
    </recommendedName>
</protein>
<dbReference type="STRING" id="1547922.ISF6_3017"/>
<dbReference type="GO" id="GO:0004519">
    <property type="term" value="F:endonuclease activity"/>
    <property type="evidence" value="ECO:0007669"/>
    <property type="project" value="InterPro"/>
</dbReference>
<dbReference type="OrthoDB" id="5782056at2"/>
<accession>A0A0K8P3D5</accession>
<evidence type="ECO:0000313" key="4">
    <source>
        <dbReference type="EMBL" id="GAP37162.1"/>
    </source>
</evidence>
<evidence type="ECO:0000259" key="3">
    <source>
        <dbReference type="Pfam" id="PF04471"/>
    </source>
</evidence>
<keyword evidence="2" id="KW-1133">Transmembrane helix</keyword>
<dbReference type="Pfam" id="PF04471">
    <property type="entry name" value="Mrr_cat"/>
    <property type="match status" value="1"/>
</dbReference>
<reference evidence="5" key="1">
    <citation type="submission" date="2015-07" db="EMBL/GenBank/DDBJ databases">
        <title>Discovery of a poly(ethylene terephthalate assimilation.</title>
        <authorList>
            <person name="Yoshida S."/>
            <person name="Hiraga K."/>
            <person name="Takehana T."/>
            <person name="Taniguchi I."/>
            <person name="Yamaji H."/>
            <person name="Maeda Y."/>
            <person name="Toyohara K."/>
            <person name="Miyamoto K."/>
            <person name="Kimura Y."/>
            <person name="Oda K."/>
        </authorList>
    </citation>
    <scope>NUCLEOTIDE SEQUENCE [LARGE SCALE GENOMIC DNA]</scope>
    <source>
        <strain evidence="5">NBRC 110686 / TISTR 2288 / 201-F6</strain>
    </source>
</reference>
<dbReference type="AlphaFoldDB" id="A0A0K8P3D5"/>
<keyword evidence="5" id="KW-1185">Reference proteome</keyword>
<dbReference type="InterPro" id="IPR007560">
    <property type="entry name" value="Restrct_endonuc_IV_Mrr"/>
</dbReference>
<evidence type="ECO:0000313" key="5">
    <source>
        <dbReference type="Proteomes" id="UP000037660"/>
    </source>
</evidence>
<feature type="domain" description="Restriction endonuclease type IV Mrr" evidence="3">
    <location>
        <begin position="134"/>
        <end position="243"/>
    </location>
</feature>
<feature type="transmembrane region" description="Helical" evidence="2">
    <location>
        <begin position="20"/>
        <end position="40"/>
    </location>
</feature>
<dbReference type="RefSeq" id="WP_054021111.1">
    <property type="nucleotide sequence ID" value="NZ_BBYR01000043.1"/>
</dbReference>
<keyword evidence="2" id="KW-0472">Membrane</keyword>
<evidence type="ECO:0000256" key="1">
    <source>
        <dbReference type="SAM" id="MobiDB-lite"/>
    </source>
</evidence>
<comment type="caution">
    <text evidence="4">The sequence shown here is derived from an EMBL/GenBank/DDBJ whole genome shotgun (WGS) entry which is preliminary data.</text>
</comment>
<reference evidence="4 5" key="2">
    <citation type="journal article" date="2016" name="Science">
        <title>A bacterium that degrades and assimilates poly(ethylene terephthalate).</title>
        <authorList>
            <person name="Yoshida S."/>
            <person name="Hiraga K."/>
            <person name="Takehana T."/>
            <person name="Taniguchi I."/>
            <person name="Yamaji H."/>
            <person name="Maeda Y."/>
            <person name="Toyohara K."/>
            <person name="Miyamoto K."/>
            <person name="Kimura Y."/>
            <person name="Oda K."/>
        </authorList>
    </citation>
    <scope>NUCLEOTIDE SEQUENCE [LARGE SCALE GENOMIC DNA]</scope>
    <source>
        <strain evidence="5">NBRC 110686 / TISTR 2288 / 201-F6</strain>
    </source>
</reference>
<organism evidence="4 5">
    <name type="scientific">Piscinibacter sakaiensis</name>
    <name type="common">Ideonella sakaiensis</name>
    <dbReference type="NCBI Taxonomy" id="1547922"/>
    <lineage>
        <taxon>Bacteria</taxon>
        <taxon>Pseudomonadati</taxon>
        <taxon>Pseudomonadota</taxon>
        <taxon>Betaproteobacteria</taxon>
        <taxon>Burkholderiales</taxon>
        <taxon>Sphaerotilaceae</taxon>
        <taxon>Piscinibacter</taxon>
    </lineage>
</organism>
<feature type="transmembrane region" description="Helical" evidence="2">
    <location>
        <begin position="46"/>
        <end position="65"/>
    </location>
</feature>
<proteinExistence type="predicted"/>
<evidence type="ECO:0000256" key="2">
    <source>
        <dbReference type="SAM" id="Phobius"/>
    </source>
</evidence>
<gene>
    <name evidence="4" type="ORF">ISF6_3017</name>
</gene>
<dbReference type="GO" id="GO:0003677">
    <property type="term" value="F:DNA binding"/>
    <property type="evidence" value="ECO:0007669"/>
    <property type="project" value="InterPro"/>
</dbReference>
<keyword evidence="2" id="KW-0812">Transmembrane</keyword>
<name>A0A0K8P3D5_PISS1</name>
<sequence>MPSPSDRPDPRARRRRGWAAKLGALGVGIAAASIASGAALGRARPALLAIGLMLAAAGGLLWWLARRLEEELADSGWDERLLAVPPGLAAGPGAVGEGVASPAADAAGLARRAAAAVHGVTPPDLSVAGLPHVPPPRFLRLVEALYAQAGFEARLDPPTARPGRRLWLHSRHQPGAPVGAVLCVHGLGEPVGPAPLREWRAELDGRGLPRGQCATAGRFTPEAAAYAAAHGLGLLDAAALVALAERRGPAQREALRALARGRALPSDEAGAASAPDAAM</sequence>